<feature type="transmembrane region" description="Helical" evidence="1">
    <location>
        <begin position="162"/>
        <end position="183"/>
    </location>
</feature>
<dbReference type="Pfam" id="PF06055">
    <property type="entry name" value="ExoD"/>
    <property type="match status" value="1"/>
</dbReference>
<keyword evidence="1" id="KW-0472">Membrane</keyword>
<evidence type="ECO:0000313" key="3">
    <source>
        <dbReference type="Proteomes" id="UP000631300"/>
    </source>
</evidence>
<dbReference type="AlphaFoldDB" id="A0A918JNG6"/>
<keyword evidence="1" id="KW-0812">Transmembrane</keyword>
<organism evidence="2 3">
    <name type="scientific">Alteromonas halophila</name>
    <dbReference type="NCBI Taxonomy" id="516698"/>
    <lineage>
        <taxon>Bacteria</taxon>
        <taxon>Pseudomonadati</taxon>
        <taxon>Pseudomonadota</taxon>
        <taxon>Gammaproteobacteria</taxon>
        <taxon>Alteromonadales</taxon>
        <taxon>Alteromonadaceae</taxon>
        <taxon>Alteromonas/Salinimonas group</taxon>
        <taxon>Alteromonas</taxon>
    </lineage>
</organism>
<proteinExistence type="predicted"/>
<dbReference type="Proteomes" id="UP000631300">
    <property type="component" value="Unassembled WGS sequence"/>
</dbReference>
<reference evidence="2" key="1">
    <citation type="journal article" date="2014" name="Int. J. Syst. Evol. Microbiol.">
        <title>Complete genome sequence of Corynebacterium casei LMG S-19264T (=DSM 44701T), isolated from a smear-ripened cheese.</title>
        <authorList>
            <consortium name="US DOE Joint Genome Institute (JGI-PGF)"/>
            <person name="Walter F."/>
            <person name="Albersmeier A."/>
            <person name="Kalinowski J."/>
            <person name="Ruckert C."/>
        </authorList>
    </citation>
    <scope>NUCLEOTIDE SEQUENCE</scope>
    <source>
        <strain evidence="2">KCTC 22164</strain>
    </source>
</reference>
<dbReference type="PIRSF" id="PIRSF033239">
    <property type="entry name" value="ExoD"/>
    <property type="match status" value="1"/>
</dbReference>
<gene>
    <name evidence="2" type="ORF">GCM10007391_24380</name>
</gene>
<feature type="transmembrane region" description="Helical" evidence="1">
    <location>
        <begin position="45"/>
        <end position="66"/>
    </location>
</feature>
<comment type="caution">
    <text evidence="2">The sequence shown here is derived from an EMBL/GenBank/DDBJ whole genome shotgun (WGS) entry which is preliminary data.</text>
</comment>
<evidence type="ECO:0000313" key="2">
    <source>
        <dbReference type="EMBL" id="GGW89280.1"/>
    </source>
</evidence>
<name>A0A918JNG6_9ALTE</name>
<keyword evidence="3" id="KW-1185">Reference proteome</keyword>
<dbReference type="InterPro" id="IPR010331">
    <property type="entry name" value="ExoD"/>
</dbReference>
<feature type="transmembrane region" description="Helical" evidence="1">
    <location>
        <begin position="121"/>
        <end position="142"/>
    </location>
</feature>
<reference evidence="2" key="2">
    <citation type="submission" date="2020-09" db="EMBL/GenBank/DDBJ databases">
        <authorList>
            <person name="Sun Q."/>
            <person name="Kim S."/>
        </authorList>
    </citation>
    <scope>NUCLEOTIDE SEQUENCE</scope>
    <source>
        <strain evidence="2">KCTC 22164</strain>
    </source>
</reference>
<protein>
    <submittedName>
        <fullName evidence="2">ABC transporter permease</fullName>
    </submittedName>
</protein>
<evidence type="ECO:0000256" key="1">
    <source>
        <dbReference type="SAM" id="Phobius"/>
    </source>
</evidence>
<accession>A0A918JNG6</accession>
<dbReference type="PANTHER" id="PTHR41795:SF1">
    <property type="entry name" value="EXOPOLYSACCHARIDE SYNTHESIS PROTEIN"/>
    <property type="match status" value="1"/>
</dbReference>
<sequence length="184" mass="20063">MLDNLGEELTEDDLRFGDLVRRFENRGFGPLLLVPALITLLPTGAIPGVASMCAVTLFILCIQVALGRHSPWIPKRLQNQSIPKEKLLTGVGHAQPYIYRMEKLFRPRGIFLSVSPGKNLVAVYCGVAALCMIPLEFVPFAVTLPSLALAITAIGMANHDGLFIFIGMMLQLGTAYLVVTTLIL</sequence>
<keyword evidence="1" id="KW-1133">Transmembrane helix</keyword>
<dbReference type="PANTHER" id="PTHR41795">
    <property type="entry name" value="EXOPOLYSACCHARIDE SYNTHESIS PROTEIN"/>
    <property type="match status" value="1"/>
</dbReference>
<dbReference type="EMBL" id="BMXP01000006">
    <property type="protein sequence ID" value="GGW89280.1"/>
    <property type="molecule type" value="Genomic_DNA"/>
</dbReference>